<sequence length="78" mass="8826">MINLLRDQEKLEKSLAEARTNVTTNDVIETKRITRSVYTPAPLICKDITANNGLPFPSSHSLKYKNTEFTPFSQSEVL</sequence>
<dbReference type="EMBL" id="JBEFKJ010000014">
    <property type="protein sequence ID" value="KAL2042428.1"/>
    <property type="molecule type" value="Genomic_DNA"/>
</dbReference>
<organism evidence="1 2">
    <name type="scientific">Stereocaulon virgatum</name>
    <dbReference type="NCBI Taxonomy" id="373712"/>
    <lineage>
        <taxon>Eukaryota</taxon>
        <taxon>Fungi</taxon>
        <taxon>Dikarya</taxon>
        <taxon>Ascomycota</taxon>
        <taxon>Pezizomycotina</taxon>
        <taxon>Lecanoromycetes</taxon>
        <taxon>OSLEUM clade</taxon>
        <taxon>Lecanoromycetidae</taxon>
        <taxon>Lecanorales</taxon>
        <taxon>Lecanorineae</taxon>
        <taxon>Stereocaulaceae</taxon>
        <taxon>Stereocaulon</taxon>
    </lineage>
</organism>
<dbReference type="Proteomes" id="UP001590950">
    <property type="component" value="Unassembled WGS sequence"/>
</dbReference>
<accession>A0ABR4AGB2</accession>
<evidence type="ECO:0000313" key="2">
    <source>
        <dbReference type="Proteomes" id="UP001590950"/>
    </source>
</evidence>
<proteinExistence type="predicted"/>
<evidence type="ECO:0000313" key="1">
    <source>
        <dbReference type="EMBL" id="KAL2042428.1"/>
    </source>
</evidence>
<name>A0ABR4AGB2_9LECA</name>
<gene>
    <name evidence="1" type="ORF">N7G274_004920</name>
</gene>
<protein>
    <submittedName>
        <fullName evidence="1">Uncharacterized protein</fullName>
    </submittedName>
</protein>
<reference evidence="1 2" key="1">
    <citation type="submission" date="2024-09" db="EMBL/GenBank/DDBJ databases">
        <title>Rethinking Asexuality: The Enigmatic Case of Functional Sexual Genes in Lepraria (Stereocaulaceae).</title>
        <authorList>
            <person name="Doellman M."/>
            <person name="Sun Y."/>
            <person name="Barcenas-Pena A."/>
            <person name="Lumbsch H.T."/>
            <person name="Grewe F."/>
        </authorList>
    </citation>
    <scope>NUCLEOTIDE SEQUENCE [LARGE SCALE GENOMIC DNA]</scope>
    <source>
        <strain evidence="1 2">Mercado 3170</strain>
    </source>
</reference>
<comment type="caution">
    <text evidence="1">The sequence shown here is derived from an EMBL/GenBank/DDBJ whole genome shotgun (WGS) entry which is preliminary data.</text>
</comment>
<keyword evidence="2" id="KW-1185">Reference proteome</keyword>